<evidence type="ECO:0000313" key="1">
    <source>
        <dbReference type="EMBL" id="CCA17048.1"/>
    </source>
</evidence>
<protein>
    <submittedName>
        <fullName evidence="1">AlNc14C29G2764 protein</fullName>
    </submittedName>
</protein>
<reference evidence="1" key="2">
    <citation type="submission" date="2011-02" db="EMBL/GenBank/DDBJ databases">
        <authorList>
            <person name="MacLean D."/>
        </authorList>
    </citation>
    <scope>NUCLEOTIDE SEQUENCE</scope>
</reference>
<accession>F0W7E7</accession>
<gene>
    <name evidence="1" type="primary">AlNc14C29G2764</name>
    <name evidence="1" type="ORF">ALNC14_031910</name>
</gene>
<dbReference type="PANTHER" id="PTHR11439:SF440">
    <property type="entry name" value="INTEGRASE CATALYTIC DOMAIN-CONTAINING PROTEIN"/>
    <property type="match status" value="1"/>
</dbReference>
<organism evidence="1">
    <name type="scientific">Albugo laibachii Nc14</name>
    <dbReference type="NCBI Taxonomy" id="890382"/>
    <lineage>
        <taxon>Eukaryota</taxon>
        <taxon>Sar</taxon>
        <taxon>Stramenopiles</taxon>
        <taxon>Oomycota</taxon>
        <taxon>Peronosporomycetes</taxon>
        <taxon>Albuginales</taxon>
        <taxon>Albuginaceae</taxon>
        <taxon>Albugo</taxon>
    </lineage>
</organism>
<dbReference type="EMBL" id="FR824074">
    <property type="protein sequence ID" value="CCA17048.1"/>
    <property type="molecule type" value="Genomic_DNA"/>
</dbReference>
<reference evidence="1" key="1">
    <citation type="journal article" date="2011" name="PLoS Biol.">
        <title>Gene gain and loss during evolution of obligate parasitism in the white rust pathogen of Arabidopsis thaliana.</title>
        <authorList>
            <person name="Kemen E."/>
            <person name="Gardiner A."/>
            <person name="Schultz-Larsen T."/>
            <person name="Kemen A.C."/>
            <person name="Balmuth A.L."/>
            <person name="Robert-Seilaniantz A."/>
            <person name="Bailey K."/>
            <person name="Holub E."/>
            <person name="Studholme D.J."/>
            <person name="Maclean D."/>
            <person name="Jones J.D."/>
        </authorList>
    </citation>
    <scope>NUCLEOTIDE SEQUENCE</scope>
</reference>
<dbReference type="HOGENOM" id="CLU_2325059_0_0_1"/>
<dbReference type="AlphaFoldDB" id="F0W7E7"/>
<name>F0W7E7_9STRA</name>
<dbReference type="PANTHER" id="PTHR11439">
    <property type="entry name" value="GAG-POL-RELATED RETROTRANSPOSON"/>
    <property type="match status" value="1"/>
</dbReference>
<proteinExistence type="predicted"/>
<sequence>MKGNGVSTDPLKLVGYSDADFAADKADRKSITGEYIEVAGLPVKWFPRKKGGVFLSTMEAEFTAASIVVAEMIGIKELLGEMGIHCVIPMPPKVDIKMH</sequence>